<dbReference type="GO" id="GO:0016020">
    <property type="term" value="C:membrane"/>
    <property type="evidence" value="ECO:0007669"/>
    <property type="project" value="UniProtKB-SubCell"/>
</dbReference>
<gene>
    <name evidence="6" type="ORF">BvMPK_1636</name>
</gene>
<keyword evidence="4 5" id="KW-0472">Membrane</keyword>
<dbReference type="InterPro" id="IPR003825">
    <property type="entry name" value="Colicin-V_CvpA"/>
</dbReference>
<evidence type="ECO:0000313" key="7">
    <source>
        <dbReference type="Proteomes" id="UP000061587"/>
    </source>
</evidence>
<reference evidence="7" key="1">
    <citation type="submission" date="2015-10" db="EMBL/GenBank/DDBJ databases">
        <title>Extensive mobilome-driven genome diversification in gut-associated Bacteroides vulgatus mpk.</title>
        <authorList>
            <person name="Beier S."/>
            <person name="Lange A."/>
            <person name="Huson D.H."/>
            <person name="Frick J.-S."/>
            <person name="Autenrieth I.B."/>
        </authorList>
    </citation>
    <scope>NUCLEOTIDE SEQUENCE [LARGE SCALE GENOMIC DNA]</scope>
    <source>
        <strain evidence="7">mpk</strain>
    </source>
</reference>
<evidence type="ECO:0000256" key="4">
    <source>
        <dbReference type="ARBA" id="ARBA00023136"/>
    </source>
</evidence>
<dbReference type="Proteomes" id="UP000061587">
    <property type="component" value="Chromosome"/>
</dbReference>
<evidence type="ECO:0000256" key="2">
    <source>
        <dbReference type="ARBA" id="ARBA00022692"/>
    </source>
</evidence>
<feature type="transmembrane region" description="Helical" evidence="5">
    <location>
        <begin position="42"/>
        <end position="63"/>
    </location>
</feature>
<keyword evidence="3 5" id="KW-1133">Transmembrane helix</keyword>
<dbReference type="PATRIC" id="fig|821.40.peg.1952"/>
<sequence>MFRMALLLFVITIKMATIDIIILAMIGVGVIMGLIKGFVKQMASIVGLIAGLLMARALFGIVAERLAPVLGTSTTVAQVLAFILIWIAVPLGFAFVASLLTKALDAVHLGWLNRWLGSGLGALKYMILIGLAIHVIEYIDPNNEMISATKKKESVLYYSMRDLSGIFFPVFKNVTEQLIEI</sequence>
<dbReference type="Pfam" id="PF02674">
    <property type="entry name" value="Colicin_V"/>
    <property type="match status" value="1"/>
</dbReference>
<feature type="transmembrane region" description="Helical" evidence="5">
    <location>
        <begin position="75"/>
        <end position="100"/>
    </location>
</feature>
<evidence type="ECO:0000256" key="5">
    <source>
        <dbReference type="SAM" id="Phobius"/>
    </source>
</evidence>
<dbReference type="PANTHER" id="PTHR37306">
    <property type="entry name" value="COLICIN V PRODUCTION PROTEIN"/>
    <property type="match status" value="1"/>
</dbReference>
<comment type="subcellular location">
    <subcellularLocation>
        <location evidence="1">Membrane</location>
        <topology evidence="1">Multi-pass membrane protein</topology>
    </subcellularLocation>
</comment>
<feature type="transmembrane region" description="Helical" evidence="5">
    <location>
        <begin position="112"/>
        <end position="136"/>
    </location>
</feature>
<dbReference type="EMBL" id="CP013020">
    <property type="protein sequence ID" value="ALK84241.1"/>
    <property type="molecule type" value="Genomic_DNA"/>
</dbReference>
<dbReference type="AlphaFoldDB" id="A0A0P0M1T8"/>
<protein>
    <submittedName>
        <fullName evidence="6">Colicin V production protein</fullName>
    </submittedName>
</protein>
<name>A0A0P0M1T8_PHOVU</name>
<proteinExistence type="predicted"/>
<reference evidence="6 7" key="2">
    <citation type="journal article" date="2016" name="Genome Biol. Evol.">
        <title>Extensive mobilome-driven genome diversification in mouse gut-associated Bacteroides vulgatus mpk.</title>
        <authorList>
            <person name="Lange A."/>
            <person name="Beier S."/>
            <person name="Steimle A."/>
            <person name="Autenrieth I.B."/>
            <person name="Huson D.H."/>
            <person name="Frick J.S."/>
        </authorList>
    </citation>
    <scope>NUCLEOTIDE SEQUENCE [LARGE SCALE GENOMIC DNA]</scope>
    <source>
        <strain evidence="7">mpk</strain>
    </source>
</reference>
<evidence type="ECO:0000256" key="1">
    <source>
        <dbReference type="ARBA" id="ARBA00004141"/>
    </source>
</evidence>
<accession>A0A0P0M1T8</accession>
<feature type="transmembrane region" description="Helical" evidence="5">
    <location>
        <begin position="6"/>
        <end position="35"/>
    </location>
</feature>
<keyword evidence="2 5" id="KW-0812">Transmembrane</keyword>
<dbReference type="GO" id="GO:0009403">
    <property type="term" value="P:toxin biosynthetic process"/>
    <property type="evidence" value="ECO:0007669"/>
    <property type="project" value="InterPro"/>
</dbReference>
<evidence type="ECO:0000313" key="6">
    <source>
        <dbReference type="EMBL" id="ALK84241.1"/>
    </source>
</evidence>
<organism evidence="6 7">
    <name type="scientific">Phocaeicola vulgatus</name>
    <name type="common">Bacteroides vulgatus</name>
    <dbReference type="NCBI Taxonomy" id="821"/>
    <lineage>
        <taxon>Bacteria</taxon>
        <taxon>Pseudomonadati</taxon>
        <taxon>Bacteroidota</taxon>
        <taxon>Bacteroidia</taxon>
        <taxon>Bacteroidales</taxon>
        <taxon>Bacteroidaceae</taxon>
        <taxon>Phocaeicola</taxon>
    </lineage>
</organism>
<evidence type="ECO:0000256" key="3">
    <source>
        <dbReference type="ARBA" id="ARBA00022989"/>
    </source>
</evidence>
<dbReference type="PANTHER" id="PTHR37306:SF1">
    <property type="entry name" value="COLICIN V PRODUCTION PROTEIN"/>
    <property type="match status" value="1"/>
</dbReference>